<reference evidence="8 9" key="1">
    <citation type="submission" date="2022-04" db="EMBL/GenBank/DDBJ databases">
        <authorList>
            <person name="Ye Y.-Q."/>
            <person name="Du Z.-J."/>
        </authorList>
    </citation>
    <scope>NUCLEOTIDE SEQUENCE [LARGE SCALE GENOMIC DNA]</scope>
    <source>
        <strain evidence="8 9">A6E488</strain>
    </source>
</reference>
<dbReference type="GO" id="GO:0016020">
    <property type="term" value="C:membrane"/>
    <property type="evidence" value="ECO:0007669"/>
    <property type="project" value="UniProtKB-SubCell"/>
</dbReference>
<evidence type="ECO:0000256" key="4">
    <source>
        <dbReference type="ARBA" id="ARBA00022989"/>
    </source>
</evidence>
<proteinExistence type="inferred from homology"/>
<sequence length="304" mass="31642">MRTDPPAPAAAPPDETVFVRIMPGLFVLLWSTGYIGARAAAGGAEPLSFLFLRFVLAGALLLIAALIGRASWPRRGRATADSMIAGALLQGGYLGGVFWAVYHGLPAGIAALIVALQPMLTGLLAGPFLGEKVTRSHWFGLVVGLVGLALVLGPRIEMTGTGITPVTVGATLFAVLSIVLGSIWQKAHAANTDLRTGTFLQYVGGAIVVGVGALATEDLRIDWTGEVIFAMAWLVLVLSIGAILIYMVLIRRGAIARLSTLFYLVPPCTALIAWALYGETLTLVQIAGMAVTVGGVAIATRPAT</sequence>
<feature type="transmembrane region" description="Helical" evidence="6">
    <location>
        <begin position="21"/>
        <end position="41"/>
    </location>
</feature>
<protein>
    <submittedName>
        <fullName evidence="8">DMT family transporter</fullName>
    </submittedName>
</protein>
<feature type="transmembrane region" description="Helical" evidence="6">
    <location>
        <begin position="47"/>
        <end position="68"/>
    </location>
</feature>
<dbReference type="EMBL" id="JALIDZ010000013">
    <property type="protein sequence ID" value="MCT8974537.1"/>
    <property type="molecule type" value="Genomic_DNA"/>
</dbReference>
<feature type="domain" description="EamA" evidence="7">
    <location>
        <begin position="171"/>
        <end position="299"/>
    </location>
</feature>
<comment type="similarity">
    <text evidence="2">Belongs to the EamA transporter family.</text>
</comment>
<gene>
    <name evidence="8" type="ORF">MUB46_21945</name>
</gene>
<dbReference type="InterPro" id="IPR050638">
    <property type="entry name" value="AA-Vitamin_Transporters"/>
</dbReference>
<dbReference type="RefSeq" id="WP_261618124.1">
    <property type="nucleotide sequence ID" value="NZ_JALIDZ010000013.1"/>
</dbReference>
<dbReference type="InterPro" id="IPR037185">
    <property type="entry name" value="EmrE-like"/>
</dbReference>
<accession>A0AAW5R2T8</accession>
<dbReference type="InterPro" id="IPR000620">
    <property type="entry name" value="EamA_dom"/>
</dbReference>
<evidence type="ECO:0000256" key="1">
    <source>
        <dbReference type="ARBA" id="ARBA00004141"/>
    </source>
</evidence>
<keyword evidence="3 6" id="KW-0812">Transmembrane</keyword>
<organism evidence="8 9">
    <name type="scientific">Microbaculum marinisediminis</name>
    <dbReference type="NCBI Taxonomy" id="2931392"/>
    <lineage>
        <taxon>Bacteria</taxon>
        <taxon>Pseudomonadati</taxon>
        <taxon>Pseudomonadota</taxon>
        <taxon>Alphaproteobacteria</taxon>
        <taxon>Hyphomicrobiales</taxon>
        <taxon>Tepidamorphaceae</taxon>
        <taxon>Microbaculum</taxon>
    </lineage>
</organism>
<comment type="subcellular location">
    <subcellularLocation>
        <location evidence="1">Membrane</location>
        <topology evidence="1">Multi-pass membrane protein</topology>
    </subcellularLocation>
</comment>
<feature type="transmembrane region" description="Helical" evidence="6">
    <location>
        <begin position="227"/>
        <end position="249"/>
    </location>
</feature>
<keyword evidence="4 6" id="KW-1133">Transmembrane helix</keyword>
<evidence type="ECO:0000256" key="6">
    <source>
        <dbReference type="SAM" id="Phobius"/>
    </source>
</evidence>
<keyword evidence="9" id="KW-1185">Reference proteome</keyword>
<dbReference type="PANTHER" id="PTHR32322:SF2">
    <property type="entry name" value="EAMA DOMAIN-CONTAINING PROTEIN"/>
    <property type="match status" value="1"/>
</dbReference>
<dbReference type="PANTHER" id="PTHR32322">
    <property type="entry name" value="INNER MEMBRANE TRANSPORTER"/>
    <property type="match status" value="1"/>
</dbReference>
<dbReference type="AlphaFoldDB" id="A0AAW5R2T8"/>
<evidence type="ECO:0000256" key="3">
    <source>
        <dbReference type="ARBA" id="ARBA00022692"/>
    </source>
</evidence>
<feature type="domain" description="EamA" evidence="7">
    <location>
        <begin position="26"/>
        <end position="152"/>
    </location>
</feature>
<feature type="transmembrane region" description="Helical" evidence="6">
    <location>
        <begin position="107"/>
        <end position="126"/>
    </location>
</feature>
<feature type="transmembrane region" description="Helical" evidence="6">
    <location>
        <begin position="283"/>
        <end position="300"/>
    </location>
</feature>
<name>A0AAW5R2T8_9HYPH</name>
<dbReference type="Proteomes" id="UP001320898">
    <property type="component" value="Unassembled WGS sequence"/>
</dbReference>
<evidence type="ECO:0000256" key="2">
    <source>
        <dbReference type="ARBA" id="ARBA00007362"/>
    </source>
</evidence>
<feature type="transmembrane region" description="Helical" evidence="6">
    <location>
        <begin position="196"/>
        <end position="215"/>
    </location>
</feature>
<feature type="transmembrane region" description="Helical" evidence="6">
    <location>
        <begin position="162"/>
        <end position="184"/>
    </location>
</feature>
<evidence type="ECO:0000313" key="9">
    <source>
        <dbReference type="Proteomes" id="UP001320898"/>
    </source>
</evidence>
<feature type="transmembrane region" description="Helical" evidence="6">
    <location>
        <begin position="138"/>
        <end position="156"/>
    </location>
</feature>
<dbReference type="SUPFAM" id="SSF103481">
    <property type="entry name" value="Multidrug resistance efflux transporter EmrE"/>
    <property type="match status" value="2"/>
</dbReference>
<evidence type="ECO:0000259" key="7">
    <source>
        <dbReference type="Pfam" id="PF00892"/>
    </source>
</evidence>
<evidence type="ECO:0000313" key="8">
    <source>
        <dbReference type="EMBL" id="MCT8974537.1"/>
    </source>
</evidence>
<feature type="transmembrane region" description="Helical" evidence="6">
    <location>
        <begin position="80"/>
        <end position="101"/>
    </location>
</feature>
<keyword evidence="5 6" id="KW-0472">Membrane</keyword>
<comment type="caution">
    <text evidence="8">The sequence shown here is derived from an EMBL/GenBank/DDBJ whole genome shotgun (WGS) entry which is preliminary data.</text>
</comment>
<feature type="transmembrane region" description="Helical" evidence="6">
    <location>
        <begin position="261"/>
        <end position="277"/>
    </location>
</feature>
<dbReference type="Pfam" id="PF00892">
    <property type="entry name" value="EamA"/>
    <property type="match status" value="2"/>
</dbReference>
<evidence type="ECO:0000256" key="5">
    <source>
        <dbReference type="ARBA" id="ARBA00023136"/>
    </source>
</evidence>